<evidence type="ECO:0000313" key="7">
    <source>
        <dbReference type="EMBL" id="MBB3936311.1"/>
    </source>
</evidence>
<evidence type="ECO:0000256" key="5">
    <source>
        <dbReference type="ARBA" id="ARBA00022691"/>
    </source>
</evidence>
<dbReference type="HAMAP" id="MF_00074">
    <property type="entry name" value="16SrRNA_methyltr_G"/>
    <property type="match status" value="1"/>
</dbReference>
<comment type="caution">
    <text evidence="6">Lacks conserved residue(s) required for the propagation of feature annotation.</text>
</comment>
<evidence type="ECO:0000313" key="8">
    <source>
        <dbReference type="Proteomes" id="UP000531216"/>
    </source>
</evidence>
<dbReference type="Proteomes" id="UP000531216">
    <property type="component" value="Unassembled WGS sequence"/>
</dbReference>
<dbReference type="InterPro" id="IPR029063">
    <property type="entry name" value="SAM-dependent_MTases_sf"/>
</dbReference>
<name>A0A7W6BZ00_9HYPH</name>
<evidence type="ECO:0000256" key="1">
    <source>
        <dbReference type="ARBA" id="ARBA00022490"/>
    </source>
</evidence>
<dbReference type="OrthoDB" id="9808773at2"/>
<feature type="binding site" evidence="6">
    <location>
        <position position="81"/>
    </location>
    <ligand>
        <name>S-adenosyl-L-methionine</name>
        <dbReference type="ChEBI" id="CHEBI:59789"/>
    </ligand>
</feature>
<dbReference type="GO" id="GO:0005829">
    <property type="term" value="C:cytosol"/>
    <property type="evidence" value="ECO:0007669"/>
    <property type="project" value="TreeGrafter"/>
</dbReference>
<dbReference type="AlphaFoldDB" id="A0A7W6BZ00"/>
<sequence length="220" mass="23892">MGKAATEAKLAEERALVLSRHAVSRETGERLDAYVALLRTWQKSINLVSPATIPEIWTRHVEDGLVLGERARGILRWADLGSGAGLPGLILAILMAEREGGEVHLVESNAKKAAFLRTVARELALPATVHAERIEDCGSVLAGVEAISARALASLDDLFALVAPHTRPDTVYWFLKGRAHESEIAQAAAHWRFDMVKHASPVEDGSVLLEICSLERLAAR</sequence>
<evidence type="ECO:0000256" key="4">
    <source>
        <dbReference type="ARBA" id="ARBA00022679"/>
    </source>
</evidence>
<dbReference type="GO" id="GO:0070043">
    <property type="term" value="F:rRNA (guanine-N7-)-methyltransferase activity"/>
    <property type="evidence" value="ECO:0007669"/>
    <property type="project" value="UniProtKB-UniRule"/>
</dbReference>
<evidence type="ECO:0000256" key="6">
    <source>
        <dbReference type="HAMAP-Rule" id="MF_00074"/>
    </source>
</evidence>
<dbReference type="Gene3D" id="3.40.50.150">
    <property type="entry name" value="Vaccinia Virus protein VP39"/>
    <property type="match status" value="1"/>
</dbReference>
<reference evidence="7 8" key="1">
    <citation type="submission" date="2020-08" db="EMBL/GenBank/DDBJ databases">
        <title>Genomic Encyclopedia of Type Strains, Phase IV (KMG-IV): sequencing the most valuable type-strain genomes for metagenomic binning, comparative biology and taxonomic classification.</title>
        <authorList>
            <person name="Goeker M."/>
        </authorList>
    </citation>
    <scope>NUCLEOTIDE SEQUENCE [LARGE SCALE GENOMIC DNA]</scope>
    <source>
        <strain evidence="7 8">DSM 25024</strain>
    </source>
</reference>
<feature type="binding site" evidence="6">
    <location>
        <begin position="134"/>
        <end position="135"/>
    </location>
    <ligand>
        <name>S-adenosyl-L-methionine</name>
        <dbReference type="ChEBI" id="CHEBI:59789"/>
    </ligand>
</feature>
<evidence type="ECO:0000256" key="3">
    <source>
        <dbReference type="ARBA" id="ARBA00022603"/>
    </source>
</evidence>
<comment type="subcellular location">
    <subcellularLocation>
        <location evidence="6">Cytoplasm</location>
    </subcellularLocation>
</comment>
<keyword evidence="1 6" id="KW-0963">Cytoplasm</keyword>
<dbReference type="SUPFAM" id="SSF53335">
    <property type="entry name" value="S-adenosyl-L-methionine-dependent methyltransferases"/>
    <property type="match status" value="1"/>
</dbReference>
<proteinExistence type="inferred from homology"/>
<keyword evidence="4 6" id="KW-0808">Transferase</keyword>
<organism evidence="7 8">
    <name type="scientific">Aureimonas phyllosphaerae</name>
    <dbReference type="NCBI Taxonomy" id="1166078"/>
    <lineage>
        <taxon>Bacteria</taxon>
        <taxon>Pseudomonadati</taxon>
        <taxon>Pseudomonadota</taxon>
        <taxon>Alphaproteobacteria</taxon>
        <taxon>Hyphomicrobiales</taxon>
        <taxon>Aurantimonadaceae</taxon>
        <taxon>Aureimonas</taxon>
    </lineage>
</organism>
<dbReference type="NCBIfam" id="TIGR00138">
    <property type="entry name" value="rsmG_gidB"/>
    <property type="match status" value="1"/>
</dbReference>
<comment type="function">
    <text evidence="6">Specifically methylates the N7 position of guanine in position 527 of 16S rRNA.</text>
</comment>
<keyword evidence="2 6" id="KW-0698">rRNA processing</keyword>
<dbReference type="PANTHER" id="PTHR31760">
    <property type="entry name" value="S-ADENOSYL-L-METHIONINE-DEPENDENT METHYLTRANSFERASES SUPERFAMILY PROTEIN"/>
    <property type="match status" value="1"/>
</dbReference>
<dbReference type="PANTHER" id="PTHR31760:SF0">
    <property type="entry name" value="S-ADENOSYL-L-METHIONINE-DEPENDENT METHYLTRANSFERASES SUPERFAMILY PROTEIN"/>
    <property type="match status" value="1"/>
</dbReference>
<feature type="binding site" evidence="6">
    <location>
        <position position="150"/>
    </location>
    <ligand>
        <name>S-adenosyl-L-methionine</name>
        <dbReference type="ChEBI" id="CHEBI:59789"/>
    </ligand>
</feature>
<evidence type="ECO:0000256" key="2">
    <source>
        <dbReference type="ARBA" id="ARBA00022552"/>
    </source>
</evidence>
<comment type="similarity">
    <text evidence="6">Belongs to the methyltransferase superfamily. RNA methyltransferase RsmG family.</text>
</comment>
<feature type="binding site" evidence="6">
    <location>
        <position position="86"/>
    </location>
    <ligand>
        <name>S-adenosyl-L-methionine</name>
        <dbReference type="ChEBI" id="CHEBI:59789"/>
    </ligand>
</feature>
<dbReference type="InterPro" id="IPR003682">
    <property type="entry name" value="rRNA_ssu_MeTfrase_G"/>
</dbReference>
<dbReference type="EC" id="2.1.1.170" evidence="6"/>
<accession>A0A7W6BZ00</accession>
<protein>
    <recommendedName>
        <fullName evidence="6">Ribosomal RNA small subunit methyltransferase G</fullName>
        <ecNumber evidence="6">2.1.1.170</ecNumber>
    </recommendedName>
    <alternativeName>
        <fullName evidence="6">16S rRNA 7-methylguanosine methyltransferase</fullName>
        <shortName evidence="6">16S rRNA m7G methyltransferase</shortName>
    </alternativeName>
</protein>
<dbReference type="EMBL" id="JACIDO010000004">
    <property type="protein sequence ID" value="MBB3936311.1"/>
    <property type="molecule type" value="Genomic_DNA"/>
</dbReference>
<comment type="caution">
    <text evidence="7">The sequence shown here is derived from an EMBL/GenBank/DDBJ whole genome shotgun (WGS) entry which is preliminary data.</text>
</comment>
<keyword evidence="3 6" id="KW-0489">Methyltransferase</keyword>
<keyword evidence="5 6" id="KW-0949">S-adenosyl-L-methionine</keyword>
<dbReference type="Pfam" id="PF02527">
    <property type="entry name" value="GidB"/>
    <property type="match status" value="1"/>
</dbReference>
<dbReference type="RefSeq" id="WP_090965111.1">
    <property type="nucleotide sequence ID" value="NZ_FOOA01000016.1"/>
</dbReference>
<keyword evidence="8" id="KW-1185">Reference proteome</keyword>
<gene>
    <name evidence="6" type="primary">rsmG</name>
    <name evidence="7" type="ORF">GGR05_002461</name>
</gene>
<comment type="catalytic activity">
    <reaction evidence="6">
        <text>guanosine(527) in 16S rRNA + S-adenosyl-L-methionine = N(7)-methylguanosine(527) in 16S rRNA + S-adenosyl-L-homocysteine</text>
        <dbReference type="Rhea" id="RHEA:42732"/>
        <dbReference type="Rhea" id="RHEA-COMP:10209"/>
        <dbReference type="Rhea" id="RHEA-COMP:10210"/>
        <dbReference type="ChEBI" id="CHEBI:57856"/>
        <dbReference type="ChEBI" id="CHEBI:59789"/>
        <dbReference type="ChEBI" id="CHEBI:74269"/>
        <dbReference type="ChEBI" id="CHEBI:74480"/>
        <dbReference type="EC" id="2.1.1.170"/>
    </reaction>
</comment>